<proteinExistence type="inferred from homology"/>
<dbReference type="AlphaFoldDB" id="A0A8H5MLE0"/>
<keyword evidence="5" id="KW-1185">Reference proteome</keyword>
<dbReference type="SUPFAM" id="SSF56529">
    <property type="entry name" value="FAH"/>
    <property type="match status" value="1"/>
</dbReference>
<dbReference type="PANTHER" id="PTHR11820:SF7">
    <property type="entry name" value="ACYLPYRUVASE FAHD1, MITOCHONDRIAL"/>
    <property type="match status" value="1"/>
</dbReference>
<dbReference type="EMBL" id="JAAOAM010000367">
    <property type="protein sequence ID" value="KAF5532252.1"/>
    <property type="molecule type" value="Genomic_DNA"/>
</dbReference>
<organism evidence="4 5">
    <name type="scientific">Fusarium mexicanum</name>
    <dbReference type="NCBI Taxonomy" id="751941"/>
    <lineage>
        <taxon>Eukaryota</taxon>
        <taxon>Fungi</taxon>
        <taxon>Dikarya</taxon>
        <taxon>Ascomycota</taxon>
        <taxon>Pezizomycotina</taxon>
        <taxon>Sordariomycetes</taxon>
        <taxon>Hypocreomycetidae</taxon>
        <taxon>Hypocreales</taxon>
        <taxon>Nectriaceae</taxon>
        <taxon>Fusarium</taxon>
        <taxon>Fusarium fujikuroi species complex</taxon>
    </lineage>
</organism>
<keyword evidence="2" id="KW-0479">Metal-binding</keyword>
<comment type="caution">
    <text evidence="4">The sequence shown here is derived from an EMBL/GenBank/DDBJ whole genome shotgun (WGS) entry which is preliminary data.</text>
</comment>
<dbReference type="GO" id="GO:0050163">
    <property type="term" value="F:oxaloacetate tautomerase activity"/>
    <property type="evidence" value="ECO:0007669"/>
    <property type="project" value="UniProtKB-ARBA"/>
</dbReference>
<evidence type="ECO:0000313" key="5">
    <source>
        <dbReference type="Proteomes" id="UP000522262"/>
    </source>
</evidence>
<dbReference type="GO" id="GO:0006107">
    <property type="term" value="P:oxaloacetate metabolic process"/>
    <property type="evidence" value="ECO:0007669"/>
    <property type="project" value="UniProtKB-ARBA"/>
</dbReference>
<name>A0A8H5MLE0_9HYPO</name>
<evidence type="ECO:0000256" key="2">
    <source>
        <dbReference type="ARBA" id="ARBA00022723"/>
    </source>
</evidence>
<accession>A0A8H5MLE0</accession>
<dbReference type="Proteomes" id="UP000522262">
    <property type="component" value="Unassembled WGS sequence"/>
</dbReference>
<evidence type="ECO:0000256" key="1">
    <source>
        <dbReference type="ARBA" id="ARBA00010211"/>
    </source>
</evidence>
<dbReference type="FunFam" id="3.90.850.10:FF:000002">
    <property type="entry name" value="2-hydroxyhepta-2,4-diene-1,7-dioate isomerase"/>
    <property type="match status" value="1"/>
</dbReference>
<gene>
    <name evidence="4" type="ORF">FMEXI_12564</name>
</gene>
<feature type="domain" description="Fumarylacetoacetase-like C-terminal" evidence="3">
    <location>
        <begin position="80"/>
        <end position="294"/>
    </location>
</feature>
<dbReference type="InterPro" id="IPR036663">
    <property type="entry name" value="Fumarylacetoacetase_C_sf"/>
</dbReference>
<dbReference type="GO" id="GO:0018773">
    <property type="term" value="F:acetylpyruvate hydrolase activity"/>
    <property type="evidence" value="ECO:0007669"/>
    <property type="project" value="TreeGrafter"/>
</dbReference>
<sequence length="299" mass="32772">MSANLFKRLVRFTPRSNTSSILIGQPVKDEIDVGLALRNDTEVQVNVFSGNSVLNPGQSTGRVEIIHKIFSPLAANEVGTIRCIGLNYKRHADEVSMELPPIPTMFMKPSTALGDPWPTPTLIPKVSQKDGSSDFESELAVILGKTAKNVLEAEAMEYVLGYSACNDVSSRESQLAQSQWSFSKGFDGAWRQVSVLCRRITYRLGKDLVPDPTKFRIRGSKNGKVMQESKLDDLIFGIPRLIAFLSQSTTLPAGTIIITGTPAGVGMGRTPKERLDAGDEFHVEILPHIGTLVNIFQIE</sequence>
<evidence type="ECO:0000259" key="3">
    <source>
        <dbReference type="Pfam" id="PF01557"/>
    </source>
</evidence>
<protein>
    <submittedName>
        <fullName evidence="4">Bifunctional 4-hydroxyphenylacetate degradation enzyme</fullName>
    </submittedName>
</protein>
<dbReference type="Pfam" id="PF01557">
    <property type="entry name" value="FAA_hydrolase"/>
    <property type="match status" value="1"/>
</dbReference>
<evidence type="ECO:0000313" key="4">
    <source>
        <dbReference type="EMBL" id="KAF5532252.1"/>
    </source>
</evidence>
<reference evidence="4 5" key="1">
    <citation type="submission" date="2020-05" db="EMBL/GenBank/DDBJ databases">
        <title>Identification and distribution of gene clusters putatively required for synthesis of sphingolipid metabolism inhibitors in phylogenetically diverse species of the filamentous fungus Fusarium.</title>
        <authorList>
            <person name="Kim H.-S."/>
            <person name="Busman M."/>
            <person name="Brown D.W."/>
            <person name="Divon H."/>
            <person name="Uhlig S."/>
            <person name="Proctor R.H."/>
        </authorList>
    </citation>
    <scope>NUCLEOTIDE SEQUENCE [LARGE SCALE GENOMIC DNA]</scope>
    <source>
        <strain evidence="4 5">NRRL 53147</strain>
    </source>
</reference>
<dbReference type="PANTHER" id="PTHR11820">
    <property type="entry name" value="ACYLPYRUVASE"/>
    <property type="match status" value="1"/>
</dbReference>
<dbReference type="GO" id="GO:0046872">
    <property type="term" value="F:metal ion binding"/>
    <property type="evidence" value="ECO:0007669"/>
    <property type="project" value="UniProtKB-KW"/>
</dbReference>
<dbReference type="InterPro" id="IPR011234">
    <property type="entry name" value="Fumarylacetoacetase-like_C"/>
</dbReference>
<comment type="similarity">
    <text evidence="1">Belongs to the FAH family.</text>
</comment>
<dbReference type="Gene3D" id="3.90.850.10">
    <property type="entry name" value="Fumarylacetoacetase-like, C-terminal domain"/>
    <property type="match status" value="1"/>
</dbReference>